<name>A0A2T4CY94_9GAMM</name>
<keyword evidence="1" id="KW-0732">Signal</keyword>
<dbReference type="EMBL" id="PYVN01000012">
    <property type="protein sequence ID" value="PTB86541.1"/>
    <property type="molecule type" value="Genomic_DNA"/>
</dbReference>
<reference evidence="2" key="1">
    <citation type="submission" date="2018-03" db="EMBL/GenBank/DDBJ databases">
        <title>Cross-interface Injection: A General Nanoliter Liquid Handling Method Applied to Single Cells Genome Amplification Automated Nanoliter Liquid Handling Applied to Single Cell Multiple Displacement Amplification.</title>
        <authorList>
            <person name="Yun J."/>
            <person name="Xu P."/>
            <person name="Xu J."/>
            <person name="Dai X."/>
            <person name="Wang Y."/>
            <person name="Zheng X."/>
            <person name="Cao C."/>
            <person name="Yi Q."/>
            <person name="Zhu Y."/>
            <person name="Wang L."/>
            <person name="Dong Z."/>
            <person name="Huang Y."/>
            <person name="Huang L."/>
            <person name="Du W."/>
        </authorList>
    </citation>
    <scope>NUCLEOTIDE SEQUENCE [LARGE SCALE GENOMIC DNA]</scope>
    <source>
        <strain evidence="2">Z-D3-2</strain>
    </source>
</reference>
<comment type="caution">
    <text evidence="2">The sequence shown here is derived from an EMBL/GenBank/DDBJ whole genome shotgun (WGS) entry which is preliminary data.</text>
</comment>
<accession>A0A2T4CY94</accession>
<dbReference type="PROSITE" id="PS51257">
    <property type="entry name" value="PROKAR_LIPOPROTEIN"/>
    <property type="match status" value="1"/>
</dbReference>
<evidence type="ECO:0000256" key="1">
    <source>
        <dbReference type="SAM" id="SignalP"/>
    </source>
</evidence>
<gene>
    <name evidence="2" type="ORF">C9940_01895</name>
</gene>
<proteinExistence type="predicted"/>
<protein>
    <submittedName>
        <fullName evidence="2">DUF3012 domain-containing protein</fullName>
    </submittedName>
</protein>
<dbReference type="InterPro" id="IPR021379">
    <property type="entry name" value="DUF3012"/>
</dbReference>
<feature type="chain" id="PRO_5015674260" evidence="1">
    <location>
        <begin position="22"/>
        <end position="58"/>
    </location>
</feature>
<feature type="signal peptide" evidence="1">
    <location>
        <begin position="1"/>
        <end position="21"/>
    </location>
</feature>
<evidence type="ECO:0000313" key="2">
    <source>
        <dbReference type="EMBL" id="PTB86541.1"/>
    </source>
</evidence>
<sequence>MTIIRYCFRFLGLMALTIALSACTPEVGSDEWCVHMKEKPKGDWTANEAGAYAEHCLL</sequence>
<organism evidence="2">
    <name type="scientific">Pseudidiomarina aestuarii</name>
    <dbReference type="NCBI Taxonomy" id="624146"/>
    <lineage>
        <taxon>Bacteria</taxon>
        <taxon>Pseudomonadati</taxon>
        <taxon>Pseudomonadota</taxon>
        <taxon>Gammaproteobacteria</taxon>
        <taxon>Alteromonadales</taxon>
        <taxon>Idiomarinaceae</taxon>
        <taxon>Pseudidiomarina</taxon>
    </lineage>
</organism>
<dbReference type="Pfam" id="PF11216">
    <property type="entry name" value="DUF3012"/>
    <property type="match status" value="1"/>
</dbReference>
<dbReference type="AlphaFoldDB" id="A0A2T4CY94"/>